<dbReference type="RefSeq" id="WP_210799786.1">
    <property type="nucleotide sequence ID" value="NZ_JAGQDE010000001.1"/>
</dbReference>
<proteinExistence type="predicted"/>
<evidence type="ECO:0000313" key="2">
    <source>
        <dbReference type="Proteomes" id="UP000678374"/>
    </source>
</evidence>
<organism evidence="1 2">
    <name type="scientific">Ideonella aquatica</name>
    <dbReference type="NCBI Taxonomy" id="2824119"/>
    <lineage>
        <taxon>Bacteria</taxon>
        <taxon>Pseudomonadati</taxon>
        <taxon>Pseudomonadota</taxon>
        <taxon>Betaproteobacteria</taxon>
        <taxon>Burkholderiales</taxon>
        <taxon>Sphaerotilaceae</taxon>
        <taxon>Ideonella</taxon>
    </lineage>
</organism>
<protein>
    <submittedName>
        <fullName evidence="1">Uncharacterized protein</fullName>
    </submittedName>
</protein>
<dbReference type="AlphaFoldDB" id="A0A940YDY0"/>
<evidence type="ECO:0000313" key="1">
    <source>
        <dbReference type="EMBL" id="MBQ0957489.1"/>
    </source>
</evidence>
<accession>A0A940YDY0</accession>
<dbReference type="EMBL" id="JAGQDE010000001">
    <property type="protein sequence ID" value="MBQ0957489.1"/>
    <property type="molecule type" value="Genomic_DNA"/>
</dbReference>
<sequence>MSASNSSCGCGCGGSGGCDSALPDNPQCAPNYHFGMLLGVEDFRAEQGFHVGRQRRHQRALHGSGVVAGFAVQTHGERGDELRVSPGLAIDRLGRDLALEMAQCLSLPAWWAAQQALPDFALRWGDVDPRNAWLTLALRATYATCLDRPVPALADPCAGDGSDIAYARVCETVRLSLAPATEPAPATPSHHLLRMWLTLDEPRLDEDGQPLPDDAWLIAAYAQVQTLARDEQPAARAALLREVLARSVAAEDSAAPKPPDSAVADPDWAALPLALLRDVHLWQDADGAHASVGAIELGLRDSLLPTAALQALLLAEPPAMPVSAGPALARQGPTLIGQDLQLVFTQALAPASLDGAFQVSEFDPTTGWQAFTLAAPLYDEAAPAGPTVTLGLDRLPTGALLRATVIGSGPQPLLGATLIPAGALGPDGQGRDLSTTITL</sequence>
<gene>
    <name evidence="1" type="ORF">KAK06_00830</name>
</gene>
<name>A0A940YDY0_9BURK</name>
<keyword evidence="2" id="KW-1185">Reference proteome</keyword>
<dbReference type="Proteomes" id="UP000678374">
    <property type="component" value="Unassembled WGS sequence"/>
</dbReference>
<comment type="caution">
    <text evidence="1">The sequence shown here is derived from an EMBL/GenBank/DDBJ whole genome shotgun (WGS) entry which is preliminary data.</text>
</comment>
<reference evidence="1" key="1">
    <citation type="submission" date="2021-04" db="EMBL/GenBank/DDBJ databases">
        <title>The genome sequence of Ideonella sp. 4Y11.</title>
        <authorList>
            <person name="Liu Y."/>
        </authorList>
    </citation>
    <scope>NUCLEOTIDE SEQUENCE</scope>
    <source>
        <strain evidence="1">4Y11</strain>
    </source>
</reference>